<feature type="domain" description="YbaK/aminoacyl-tRNA synthetase-associated" evidence="1">
    <location>
        <begin position="30"/>
        <end position="147"/>
    </location>
</feature>
<name>A0ABQ5YHZ1_9NEIS</name>
<dbReference type="Pfam" id="PF04073">
    <property type="entry name" value="tRNA_edit"/>
    <property type="match status" value="1"/>
</dbReference>
<dbReference type="PANTHER" id="PTHR30411">
    <property type="entry name" value="CYTOPLASMIC PROTEIN"/>
    <property type="match status" value="1"/>
</dbReference>
<dbReference type="SUPFAM" id="SSF55826">
    <property type="entry name" value="YbaK/ProRS associated domain"/>
    <property type="match status" value="1"/>
</dbReference>
<evidence type="ECO:0000313" key="2">
    <source>
        <dbReference type="EMBL" id="GLR13608.1"/>
    </source>
</evidence>
<reference evidence="3" key="1">
    <citation type="journal article" date="2019" name="Int. J. Syst. Evol. Microbiol.">
        <title>The Global Catalogue of Microorganisms (GCM) 10K type strain sequencing project: providing services to taxonomists for standard genome sequencing and annotation.</title>
        <authorList>
            <consortium name="The Broad Institute Genomics Platform"/>
            <consortium name="The Broad Institute Genome Sequencing Center for Infectious Disease"/>
            <person name="Wu L."/>
            <person name="Ma J."/>
        </authorList>
    </citation>
    <scope>NUCLEOTIDE SEQUENCE [LARGE SCALE GENOMIC DNA]</scope>
    <source>
        <strain evidence="3">NBRC 110044</strain>
    </source>
</reference>
<dbReference type="InterPro" id="IPR036754">
    <property type="entry name" value="YbaK/aa-tRNA-synt-asso_dom_sf"/>
</dbReference>
<evidence type="ECO:0000259" key="1">
    <source>
        <dbReference type="Pfam" id="PF04073"/>
    </source>
</evidence>
<dbReference type="CDD" id="cd04333">
    <property type="entry name" value="ProX_deacylase"/>
    <property type="match status" value="1"/>
</dbReference>
<protein>
    <submittedName>
        <fullName evidence="2">Cys-tRNA(Pro)/cys-tRNA(Cys) deacylase</fullName>
    </submittedName>
</protein>
<dbReference type="Gene3D" id="3.90.960.10">
    <property type="entry name" value="YbaK/aminoacyl-tRNA synthetase-associated domain"/>
    <property type="match status" value="1"/>
</dbReference>
<evidence type="ECO:0000313" key="3">
    <source>
        <dbReference type="Proteomes" id="UP001156706"/>
    </source>
</evidence>
<organism evidence="2 3">
    <name type="scientific">Chitinimonas prasina</name>
    <dbReference type="NCBI Taxonomy" id="1434937"/>
    <lineage>
        <taxon>Bacteria</taxon>
        <taxon>Pseudomonadati</taxon>
        <taxon>Pseudomonadota</taxon>
        <taxon>Betaproteobacteria</taxon>
        <taxon>Neisseriales</taxon>
        <taxon>Chitinibacteraceae</taxon>
        <taxon>Chitinimonas</taxon>
    </lineage>
</organism>
<comment type="caution">
    <text evidence="2">The sequence shown here is derived from an EMBL/GenBank/DDBJ whole genome shotgun (WGS) entry which is preliminary data.</text>
</comment>
<gene>
    <name evidence="2" type="ORF">GCM10007907_23980</name>
</gene>
<accession>A0ABQ5YHZ1</accession>
<keyword evidence="3" id="KW-1185">Reference proteome</keyword>
<dbReference type="Proteomes" id="UP001156706">
    <property type="component" value="Unassembled WGS sequence"/>
</dbReference>
<dbReference type="PANTHER" id="PTHR30411:SF1">
    <property type="entry name" value="CYTOPLASMIC PROTEIN"/>
    <property type="match status" value="1"/>
</dbReference>
<sequence>MNLPLSSQQRVEAALAAKGINIDIKVFPAGTRTAADAAAAIGCQVAEIAKSIVLRAVSSDRVVVVVASGSNRVDEHKVAQLLGEPLARADADFVRRKTGFAIGGVAPVGHLEAPLLLLDQDLLQYEHVWAAAGTSDSVFRLTPAELQLLTEAPLADIKQENKA</sequence>
<proteinExistence type="predicted"/>
<dbReference type="InterPro" id="IPR007214">
    <property type="entry name" value="YbaK/aa-tRNA-synth-assoc-dom"/>
</dbReference>
<dbReference type="RefSeq" id="WP_284196700.1">
    <property type="nucleotide sequence ID" value="NZ_BSOG01000002.1"/>
</dbReference>
<dbReference type="EMBL" id="BSOG01000002">
    <property type="protein sequence ID" value="GLR13608.1"/>
    <property type="molecule type" value="Genomic_DNA"/>
</dbReference>